<dbReference type="Proteomes" id="UP001141659">
    <property type="component" value="Unassembled WGS sequence"/>
</dbReference>
<dbReference type="SUPFAM" id="SSF46689">
    <property type="entry name" value="Homeodomain-like"/>
    <property type="match status" value="1"/>
</dbReference>
<dbReference type="GO" id="GO:0003677">
    <property type="term" value="F:DNA binding"/>
    <property type="evidence" value="ECO:0007669"/>
    <property type="project" value="UniProtKB-KW"/>
</dbReference>
<evidence type="ECO:0000256" key="3">
    <source>
        <dbReference type="ARBA" id="ARBA00023163"/>
    </source>
</evidence>
<protein>
    <submittedName>
        <fullName evidence="6">TetR/AcrR family transcriptional regulator</fullName>
    </submittedName>
</protein>
<feature type="domain" description="HTH tetR-type" evidence="4">
    <location>
        <begin position="18"/>
        <end position="61"/>
    </location>
</feature>
<reference evidence="6" key="1">
    <citation type="submission" date="2020-07" db="EMBL/GenBank/DDBJ databases">
        <authorList>
            <person name="Pettersson B.M.F."/>
            <person name="Behra P.R.K."/>
            <person name="Ramesh M."/>
            <person name="Das S."/>
            <person name="Dasgupta S."/>
            <person name="Kirsebom L.A."/>
        </authorList>
    </citation>
    <scope>NUCLEOTIDE SEQUENCE</scope>
    <source>
        <strain evidence="6">DSM 44242</strain>
    </source>
</reference>
<evidence type="ECO:0000259" key="5">
    <source>
        <dbReference type="Pfam" id="PF21993"/>
    </source>
</evidence>
<evidence type="ECO:0000256" key="2">
    <source>
        <dbReference type="ARBA" id="ARBA00023125"/>
    </source>
</evidence>
<evidence type="ECO:0000313" key="6">
    <source>
        <dbReference type="EMBL" id="MCV7389161.1"/>
    </source>
</evidence>
<dbReference type="Pfam" id="PF21993">
    <property type="entry name" value="TetR_C_13_2"/>
    <property type="match status" value="1"/>
</dbReference>
<dbReference type="InterPro" id="IPR009057">
    <property type="entry name" value="Homeodomain-like_sf"/>
</dbReference>
<dbReference type="PANTHER" id="PTHR47506">
    <property type="entry name" value="TRANSCRIPTIONAL REGULATORY PROTEIN"/>
    <property type="match status" value="1"/>
</dbReference>
<organism evidence="6 7">
    <name type="scientific">Mycolicibacterium porcinum</name>
    <dbReference type="NCBI Taxonomy" id="39693"/>
    <lineage>
        <taxon>Bacteria</taxon>
        <taxon>Bacillati</taxon>
        <taxon>Actinomycetota</taxon>
        <taxon>Actinomycetes</taxon>
        <taxon>Mycobacteriales</taxon>
        <taxon>Mycobacteriaceae</taxon>
        <taxon>Mycolicibacterium</taxon>
    </lineage>
</organism>
<evidence type="ECO:0000259" key="4">
    <source>
        <dbReference type="Pfam" id="PF00440"/>
    </source>
</evidence>
<name>A0AAW5T262_9MYCO</name>
<dbReference type="InterPro" id="IPR001647">
    <property type="entry name" value="HTH_TetR"/>
</dbReference>
<dbReference type="PANTHER" id="PTHR47506:SF3">
    <property type="entry name" value="HTH-TYPE TRANSCRIPTIONAL REGULATOR LMRA"/>
    <property type="match status" value="1"/>
</dbReference>
<proteinExistence type="predicted"/>
<dbReference type="InterPro" id="IPR036271">
    <property type="entry name" value="Tet_transcr_reg_TetR-rel_C_sf"/>
</dbReference>
<comment type="caution">
    <text evidence="6">The sequence shown here is derived from an EMBL/GenBank/DDBJ whole genome shotgun (WGS) entry which is preliminary data.</text>
</comment>
<accession>A0AAW5T262</accession>
<evidence type="ECO:0000256" key="1">
    <source>
        <dbReference type="ARBA" id="ARBA00023015"/>
    </source>
</evidence>
<feature type="domain" description="Transcriptional regulator LmrA/YxaF-like C-terminal" evidence="5">
    <location>
        <begin position="88"/>
        <end position="188"/>
    </location>
</feature>
<keyword evidence="1" id="KW-0805">Transcription regulation</keyword>
<dbReference type="SUPFAM" id="SSF48498">
    <property type="entry name" value="Tetracyclin repressor-like, C-terminal domain"/>
    <property type="match status" value="1"/>
</dbReference>
<dbReference type="AlphaFoldDB" id="A0AAW5T262"/>
<evidence type="ECO:0000313" key="7">
    <source>
        <dbReference type="Proteomes" id="UP001141659"/>
    </source>
</evidence>
<dbReference type="EMBL" id="JACKVC010000016">
    <property type="protein sequence ID" value="MCV7389161.1"/>
    <property type="molecule type" value="Genomic_DNA"/>
</dbReference>
<gene>
    <name evidence="6" type="ORF">H5P34_13985</name>
</gene>
<dbReference type="InterPro" id="IPR054156">
    <property type="entry name" value="YxaF_TetR_C"/>
</dbReference>
<reference evidence="6" key="2">
    <citation type="journal article" date="2022" name="BMC Genomics">
        <title>Comparative genome analysis of mycobacteria focusing on tRNA and non-coding RNA.</title>
        <authorList>
            <person name="Behra P.R.K."/>
            <person name="Pettersson B.M.F."/>
            <person name="Ramesh M."/>
            <person name="Das S."/>
            <person name="Dasgupta S."/>
            <person name="Kirsebom L.A."/>
        </authorList>
    </citation>
    <scope>NUCLEOTIDE SEQUENCE</scope>
    <source>
        <strain evidence="6">DSM 44242</strain>
    </source>
</reference>
<dbReference type="Gene3D" id="1.10.357.10">
    <property type="entry name" value="Tetracycline Repressor, domain 2"/>
    <property type="match status" value="1"/>
</dbReference>
<sequence length="216" mass="22753">MSTSTTAAGKPADTKARLLESAADLFSRQGFGGTGIKAVLAAARAPYGSLYHFFPGGKQELGASALAYGGGRYREWLESVYPPEADVVEATEAFFRQTADLLEETDYGCACPIATIALEVANNDELMRTAADDAFESWLAVLEQRFAAAGMATDRARDVAVEIFCLIEGAVLLSRTTRSSAPMHTAGRAAIDAVVAGLAAVPKSRAGRAKVARVSR</sequence>
<keyword evidence="2" id="KW-0238">DNA-binding</keyword>
<dbReference type="Pfam" id="PF00440">
    <property type="entry name" value="TetR_N"/>
    <property type="match status" value="1"/>
</dbReference>
<keyword evidence="3" id="KW-0804">Transcription</keyword>